<dbReference type="KEGG" id="bcoh:BC6307_10480"/>
<feature type="transmembrane region" description="Helical" evidence="7">
    <location>
        <begin position="35"/>
        <end position="56"/>
    </location>
</feature>
<dbReference type="AlphaFoldDB" id="A0A223KQI6"/>
<gene>
    <name evidence="9" type="ORF">BC6307_10480</name>
</gene>
<dbReference type="Pfam" id="PF00892">
    <property type="entry name" value="EamA"/>
    <property type="match status" value="2"/>
</dbReference>
<name>A0A223KQI6_9BACI</name>
<dbReference type="InterPro" id="IPR051258">
    <property type="entry name" value="Diverse_Substrate_Transporter"/>
</dbReference>
<keyword evidence="6 7" id="KW-0472">Membrane</keyword>
<reference evidence="9 10" key="1">
    <citation type="submission" date="2016-12" db="EMBL/GenBank/DDBJ databases">
        <title>The whole genome sequencing and assembly of Bacillus cohnii DSM 6307T strain.</title>
        <authorList>
            <person name="Lee Y.-J."/>
            <person name="Yi H."/>
            <person name="Bahn Y.-S."/>
            <person name="Kim J.F."/>
            <person name="Lee D.-W."/>
        </authorList>
    </citation>
    <scope>NUCLEOTIDE SEQUENCE [LARGE SCALE GENOMIC DNA]</scope>
    <source>
        <strain evidence="9 10">DSM 6307</strain>
    </source>
</reference>
<evidence type="ECO:0000256" key="5">
    <source>
        <dbReference type="ARBA" id="ARBA00022989"/>
    </source>
</evidence>
<dbReference type="SUPFAM" id="SSF103481">
    <property type="entry name" value="Multidrug resistance efflux transporter EmrE"/>
    <property type="match status" value="2"/>
</dbReference>
<sequence>MGKKMTADLSLLFVAFIWGATFVLVQNAIAFLPPLAFNAIRFFMAAVVLLILLIFLHKRNRIVIHKKLLLSGFLLGIWLFLGYGFQTVGLLFTTSSKAGFITGLSVVLVPIICFIWLRQKIRPQASLGVIIATVGLYFLTLLDYSTLNVGDFFVLLCAFSFAGHIVLTSKYAKDHSPLILTTIQILTVSILSLIASLIFEKPWTINYSVVLKVEVVLALLICALLATALAFFIQTHFQQHTSPTRVALIFAMEPVFAATTAYFWADERLSLMAITGCVFIFLGMILAELPIRKRIEKIETF</sequence>
<protein>
    <submittedName>
        <fullName evidence="9">EamA family transporter</fullName>
    </submittedName>
</protein>
<dbReference type="GO" id="GO:0005886">
    <property type="term" value="C:plasma membrane"/>
    <property type="evidence" value="ECO:0007669"/>
    <property type="project" value="UniProtKB-SubCell"/>
</dbReference>
<feature type="domain" description="EamA" evidence="8">
    <location>
        <begin position="6"/>
        <end position="140"/>
    </location>
</feature>
<feature type="transmembrane region" description="Helical" evidence="7">
    <location>
        <begin position="271"/>
        <end position="291"/>
    </location>
</feature>
<dbReference type="InterPro" id="IPR037185">
    <property type="entry name" value="EmrE-like"/>
</dbReference>
<keyword evidence="4 7" id="KW-0812">Transmembrane</keyword>
<feature type="transmembrane region" description="Helical" evidence="7">
    <location>
        <begin position="245"/>
        <end position="265"/>
    </location>
</feature>
<dbReference type="PANTHER" id="PTHR42920">
    <property type="entry name" value="OS03G0707200 PROTEIN-RELATED"/>
    <property type="match status" value="1"/>
</dbReference>
<feature type="transmembrane region" description="Helical" evidence="7">
    <location>
        <begin position="211"/>
        <end position="233"/>
    </location>
</feature>
<feature type="transmembrane region" description="Helical" evidence="7">
    <location>
        <begin position="98"/>
        <end position="117"/>
    </location>
</feature>
<accession>A0A223KQI6</accession>
<evidence type="ECO:0000259" key="8">
    <source>
        <dbReference type="Pfam" id="PF00892"/>
    </source>
</evidence>
<dbReference type="EMBL" id="CP018866">
    <property type="protein sequence ID" value="AST91676.1"/>
    <property type="molecule type" value="Genomic_DNA"/>
</dbReference>
<evidence type="ECO:0000313" key="9">
    <source>
        <dbReference type="EMBL" id="AST91676.1"/>
    </source>
</evidence>
<keyword evidence="5 7" id="KW-1133">Transmembrane helix</keyword>
<feature type="transmembrane region" description="Helical" evidence="7">
    <location>
        <begin position="148"/>
        <end position="167"/>
    </location>
</feature>
<comment type="similarity">
    <text evidence="2">Belongs to the EamA transporter family.</text>
</comment>
<dbReference type="Proteomes" id="UP000215224">
    <property type="component" value="Chromosome"/>
</dbReference>
<evidence type="ECO:0000256" key="3">
    <source>
        <dbReference type="ARBA" id="ARBA00022475"/>
    </source>
</evidence>
<keyword evidence="3" id="KW-1003">Cell membrane</keyword>
<dbReference type="PANTHER" id="PTHR42920:SF5">
    <property type="entry name" value="EAMA DOMAIN-CONTAINING PROTEIN"/>
    <property type="match status" value="1"/>
</dbReference>
<feature type="transmembrane region" description="Helical" evidence="7">
    <location>
        <begin position="68"/>
        <end position="92"/>
    </location>
</feature>
<organism evidence="9 10">
    <name type="scientific">Sutcliffiella cohnii</name>
    <dbReference type="NCBI Taxonomy" id="33932"/>
    <lineage>
        <taxon>Bacteria</taxon>
        <taxon>Bacillati</taxon>
        <taxon>Bacillota</taxon>
        <taxon>Bacilli</taxon>
        <taxon>Bacillales</taxon>
        <taxon>Bacillaceae</taxon>
        <taxon>Sutcliffiella</taxon>
    </lineage>
</organism>
<dbReference type="STRING" id="1314751.GCA_001591425_01497"/>
<keyword evidence="10" id="KW-1185">Reference proteome</keyword>
<feature type="transmembrane region" description="Helical" evidence="7">
    <location>
        <begin position="179"/>
        <end position="199"/>
    </location>
</feature>
<evidence type="ECO:0000256" key="4">
    <source>
        <dbReference type="ARBA" id="ARBA00022692"/>
    </source>
</evidence>
<evidence type="ECO:0000256" key="7">
    <source>
        <dbReference type="SAM" id="Phobius"/>
    </source>
</evidence>
<comment type="subcellular location">
    <subcellularLocation>
        <location evidence="1">Cell membrane</location>
        <topology evidence="1">Multi-pass membrane protein</topology>
    </subcellularLocation>
</comment>
<feature type="domain" description="EamA" evidence="8">
    <location>
        <begin position="149"/>
        <end position="286"/>
    </location>
</feature>
<evidence type="ECO:0000256" key="1">
    <source>
        <dbReference type="ARBA" id="ARBA00004651"/>
    </source>
</evidence>
<dbReference type="InterPro" id="IPR000620">
    <property type="entry name" value="EamA_dom"/>
</dbReference>
<feature type="transmembrane region" description="Helical" evidence="7">
    <location>
        <begin position="124"/>
        <end position="142"/>
    </location>
</feature>
<evidence type="ECO:0000256" key="6">
    <source>
        <dbReference type="ARBA" id="ARBA00023136"/>
    </source>
</evidence>
<proteinExistence type="inferred from homology"/>
<evidence type="ECO:0000256" key="2">
    <source>
        <dbReference type="ARBA" id="ARBA00007362"/>
    </source>
</evidence>
<dbReference type="RefSeq" id="WP_066414166.1">
    <property type="nucleotide sequence ID" value="NZ_CP018866.1"/>
</dbReference>
<evidence type="ECO:0000313" key="10">
    <source>
        <dbReference type="Proteomes" id="UP000215224"/>
    </source>
</evidence>